<dbReference type="SUPFAM" id="SSF46689">
    <property type="entry name" value="Homeodomain-like"/>
    <property type="match status" value="1"/>
</dbReference>
<evidence type="ECO:0000256" key="2">
    <source>
        <dbReference type="ARBA" id="ARBA00023125"/>
    </source>
</evidence>
<keyword evidence="2" id="KW-0238">DNA-binding</keyword>
<organism evidence="5 6">
    <name type="scientific">Azohydromonas caseinilytica</name>
    <dbReference type="NCBI Taxonomy" id="2728836"/>
    <lineage>
        <taxon>Bacteria</taxon>
        <taxon>Pseudomonadati</taxon>
        <taxon>Pseudomonadota</taxon>
        <taxon>Betaproteobacteria</taxon>
        <taxon>Burkholderiales</taxon>
        <taxon>Sphaerotilaceae</taxon>
        <taxon>Azohydromonas</taxon>
    </lineage>
</organism>
<dbReference type="Proteomes" id="UP000574067">
    <property type="component" value="Unassembled WGS sequence"/>
</dbReference>
<protein>
    <submittedName>
        <fullName evidence="5">Helix-turn-helix domain-containing protein</fullName>
    </submittedName>
</protein>
<dbReference type="EMBL" id="JABBFW010000008">
    <property type="protein sequence ID" value="NML16116.1"/>
    <property type="molecule type" value="Genomic_DNA"/>
</dbReference>
<gene>
    <name evidence="5" type="ORF">HHL10_14130</name>
</gene>
<dbReference type="Gene3D" id="1.10.10.60">
    <property type="entry name" value="Homeodomain-like"/>
    <property type="match status" value="1"/>
</dbReference>
<evidence type="ECO:0000313" key="6">
    <source>
        <dbReference type="Proteomes" id="UP000574067"/>
    </source>
</evidence>
<dbReference type="InterPro" id="IPR046532">
    <property type="entry name" value="DUF6597"/>
</dbReference>
<dbReference type="RefSeq" id="WP_169161011.1">
    <property type="nucleotide sequence ID" value="NZ_JABBFW010000008.1"/>
</dbReference>
<dbReference type="InterPro" id="IPR018060">
    <property type="entry name" value="HTH_AraC"/>
</dbReference>
<dbReference type="Pfam" id="PF12833">
    <property type="entry name" value="HTH_18"/>
    <property type="match status" value="1"/>
</dbReference>
<keyword evidence="6" id="KW-1185">Reference proteome</keyword>
<dbReference type="InterPro" id="IPR050204">
    <property type="entry name" value="AraC_XylS_family_regulators"/>
</dbReference>
<dbReference type="GO" id="GO:0043565">
    <property type="term" value="F:sequence-specific DNA binding"/>
    <property type="evidence" value="ECO:0007669"/>
    <property type="project" value="InterPro"/>
</dbReference>
<dbReference type="InterPro" id="IPR009057">
    <property type="entry name" value="Homeodomain-like_sf"/>
</dbReference>
<proteinExistence type="predicted"/>
<dbReference type="PROSITE" id="PS01124">
    <property type="entry name" value="HTH_ARAC_FAMILY_2"/>
    <property type="match status" value="1"/>
</dbReference>
<dbReference type="PANTHER" id="PTHR46796">
    <property type="entry name" value="HTH-TYPE TRANSCRIPTIONAL ACTIVATOR RHAS-RELATED"/>
    <property type="match status" value="1"/>
</dbReference>
<comment type="caution">
    <text evidence="5">The sequence shown here is derived from an EMBL/GenBank/DDBJ whole genome shotgun (WGS) entry which is preliminary data.</text>
</comment>
<evidence type="ECO:0000256" key="3">
    <source>
        <dbReference type="ARBA" id="ARBA00023163"/>
    </source>
</evidence>
<dbReference type="Pfam" id="PF20240">
    <property type="entry name" value="DUF6597"/>
    <property type="match status" value="1"/>
</dbReference>
<accession>A0A848FB65</accession>
<name>A0A848FB65_9BURK</name>
<sequence length="284" mass="31613">MTAPLLKRRSDSALAAPSAELGACVRAYYWHDLRPCAPLSLEQRQSLIPPNPYMAVVWLVEGRAVLVERGGQAQAVELPAVMLAGAHRQPYRSMALTPYNSFGLVFQPAALGLLSGLDADRLTEQVVDAREHLPPDWSAFLDAVATAPDHAQRIACCEAFLGPRWATAAGPRSVWRRFGAALWQRSTRAAALGLLNWTQRHFQRRTRQLAGLSATEIERLLRLEQALRDVRDGRASRAEAAAAHGYADQPHFTREVRTYMHGSPGELLQRVNDPERESDWLLRL</sequence>
<feature type="domain" description="HTH araC/xylS-type" evidence="4">
    <location>
        <begin position="198"/>
        <end position="270"/>
    </location>
</feature>
<dbReference type="SMART" id="SM00342">
    <property type="entry name" value="HTH_ARAC"/>
    <property type="match status" value="1"/>
</dbReference>
<dbReference type="AlphaFoldDB" id="A0A848FB65"/>
<keyword evidence="3" id="KW-0804">Transcription</keyword>
<reference evidence="5 6" key="1">
    <citation type="submission" date="2020-04" db="EMBL/GenBank/DDBJ databases">
        <title>Azohydromonas sp. isolated from soil.</title>
        <authorList>
            <person name="Dahal R.H."/>
        </authorList>
    </citation>
    <scope>NUCLEOTIDE SEQUENCE [LARGE SCALE GENOMIC DNA]</scope>
    <source>
        <strain evidence="5 6">G-1-1-14</strain>
    </source>
</reference>
<evidence type="ECO:0000259" key="4">
    <source>
        <dbReference type="PROSITE" id="PS01124"/>
    </source>
</evidence>
<dbReference type="GO" id="GO:0003700">
    <property type="term" value="F:DNA-binding transcription factor activity"/>
    <property type="evidence" value="ECO:0007669"/>
    <property type="project" value="InterPro"/>
</dbReference>
<keyword evidence="1" id="KW-0805">Transcription regulation</keyword>
<evidence type="ECO:0000313" key="5">
    <source>
        <dbReference type="EMBL" id="NML16116.1"/>
    </source>
</evidence>
<evidence type="ECO:0000256" key="1">
    <source>
        <dbReference type="ARBA" id="ARBA00023015"/>
    </source>
</evidence>
<dbReference type="PANTHER" id="PTHR46796:SF15">
    <property type="entry name" value="BLL1074 PROTEIN"/>
    <property type="match status" value="1"/>
</dbReference>